<evidence type="ECO:0000256" key="1">
    <source>
        <dbReference type="ARBA" id="ARBA00004651"/>
    </source>
</evidence>
<dbReference type="Pfam" id="PF00015">
    <property type="entry name" value="MCPsignal"/>
    <property type="match status" value="1"/>
</dbReference>
<evidence type="ECO:0000256" key="3">
    <source>
        <dbReference type="ARBA" id="ARBA00022500"/>
    </source>
</evidence>
<accession>A0ABU9C8I7</accession>
<evidence type="ECO:0000256" key="9">
    <source>
        <dbReference type="SAM" id="MobiDB-lite"/>
    </source>
</evidence>
<feature type="domain" description="HAMP" evidence="11">
    <location>
        <begin position="337"/>
        <end position="389"/>
    </location>
</feature>
<evidence type="ECO:0000256" key="7">
    <source>
        <dbReference type="ARBA" id="ARBA00029447"/>
    </source>
</evidence>
<dbReference type="SMART" id="SM00304">
    <property type="entry name" value="HAMP"/>
    <property type="match status" value="1"/>
</dbReference>
<dbReference type="PANTHER" id="PTHR43531:SF11">
    <property type="entry name" value="METHYL-ACCEPTING CHEMOTAXIS PROTEIN 3"/>
    <property type="match status" value="1"/>
</dbReference>
<evidence type="ECO:0000259" key="10">
    <source>
        <dbReference type="PROSITE" id="PS50111"/>
    </source>
</evidence>
<dbReference type="SMART" id="SM01049">
    <property type="entry name" value="Cache_2"/>
    <property type="match status" value="1"/>
</dbReference>
<evidence type="ECO:0000256" key="6">
    <source>
        <dbReference type="ARBA" id="ARBA00023136"/>
    </source>
</evidence>
<dbReference type="Gene3D" id="3.30.450.20">
    <property type="entry name" value="PAS domain"/>
    <property type="match status" value="1"/>
</dbReference>
<reference evidence="12 13" key="1">
    <citation type="submission" date="2024-04" db="EMBL/GenBank/DDBJ databases">
        <title>Novel species of the genus Ideonella isolated from streams.</title>
        <authorList>
            <person name="Lu H."/>
        </authorList>
    </citation>
    <scope>NUCLEOTIDE SEQUENCE [LARGE SCALE GENOMIC DNA]</scope>
    <source>
        <strain evidence="12 13">LYT19W</strain>
    </source>
</reference>
<dbReference type="Pfam" id="PF17200">
    <property type="entry name" value="sCache_2"/>
    <property type="match status" value="1"/>
</dbReference>
<keyword evidence="4" id="KW-0812">Transmembrane</keyword>
<keyword evidence="8" id="KW-0807">Transducer</keyword>
<organism evidence="12 13">
    <name type="scientific">Ideonella margarita</name>
    <dbReference type="NCBI Taxonomy" id="2984191"/>
    <lineage>
        <taxon>Bacteria</taxon>
        <taxon>Pseudomonadati</taxon>
        <taxon>Pseudomonadota</taxon>
        <taxon>Betaproteobacteria</taxon>
        <taxon>Burkholderiales</taxon>
        <taxon>Sphaerotilaceae</taxon>
        <taxon>Ideonella</taxon>
    </lineage>
</organism>
<keyword evidence="6" id="KW-0472">Membrane</keyword>
<feature type="region of interest" description="Disordered" evidence="9">
    <location>
        <begin position="772"/>
        <end position="804"/>
    </location>
</feature>
<gene>
    <name evidence="12" type="ORF">AACH00_17455</name>
</gene>
<comment type="caution">
    <text evidence="12">The sequence shown here is derived from an EMBL/GenBank/DDBJ whole genome shotgun (WGS) entry which is preliminary data.</text>
</comment>
<dbReference type="SMART" id="SM00283">
    <property type="entry name" value="MA"/>
    <property type="match status" value="1"/>
</dbReference>
<evidence type="ECO:0000256" key="2">
    <source>
        <dbReference type="ARBA" id="ARBA00022475"/>
    </source>
</evidence>
<dbReference type="InterPro" id="IPR033480">
    <property type="entry name" value="sCache_2"/>
</dbReference>
<keyword evidence="5" id="KW-1133">Transmembrane helix</keyword>
<dbReference type="InterPro" id="IPR003660">
    <property type="entry name" value="HAMP_dom"/>
</dbReference>
<dbReference type="EMBL" id="JBBUTI010000014">
    <property type="protein sequence ID" value="MEK8048143.1"/>
    <property type="molecule type" value="Genomic_DNA"/>
</dbReference>
<dbReference type="CDD" id="cd11386">
    <property type="entry name" value="MCP_signal"/>
    <property type="match status" value="1"/>
</dbReference>
<evidence type="ECO:0000313" key="13">
    <source>
        <dbReference type="Proteomes" id="UP001379945"/>
    </source>
</evidence>
<evidence type="ECO:0000313" key="12">
    <source>
        <dbReference type="EMBL" id="MEK8048143.1"/>
    </source>
</evidence>
<dbReference type="InterPro" id="IPR004089">
    <property type="entry name" value="MCPsignal_dom"/>
</dbReference>
<keyword evidence="3" id="KW-0145">Chemotaxis</keyword>
<protein>
    <submittedName>
        <fullName evidence="12">Methyl-accepting chemotaxis protein</fullName>
    </submittedName>
</protein>
<dbReference type="RefSeq" id="WP_341400456.1">
    <property type="nucleotide sequence ID" value="NZ_JBBUTI010000014.1"/>
</dbReference>
<dbReference type="PANTHER" id="PTHR43531">
    <property type="entry name" value="PROTEIN ICFG"/>
    <property type="match status" value="1"/>
</dbReference>
<evidence type="ECO:0000256" key="4">
    <source>
        <dbReference type="ARBA" id="ARBA00022692"/>
    </source>
</evidence>
<dbReference type="CDD" id="cd06225">
    <property type="entry name" value="HAMP"/>
    <property type="match status" value="1"/>
</dbReference>
<keyword evidence="2" id="KW-1003">Cell membrane</keyword>
<feature type="domain" description="Methyl-accepting transducer" evidence="10">
    <location>
        <begin position="394"/>
        <end position="623"/>
    </location>
</feature>
<proteinExistence type="inferred from homology"/>
<dbReference type="SUPFAM" id="SSF58104">
    <property type="entry name" value="Methyl-accepting chemotaxis protein (MCP) signaling domain"/>
    <property type="match status" value="1"/>
</dbReference>
<name>A0ABU9C8I7_9BURK</name>
<dbReference type="Gene3D" id="1.10.287.950">
    <property type="entry name" value="Methyl-accepting chemotaxis protein"/>
    <property type="match status" value="1"/>
</dbReference>
<comment type="subcellular location">
    <subcellularLocation>
        <location evidence="1">Cell membrane</location>
        <topology evidence="1">Multi-pass membrane protein</topology>
    </subcellularLocation>
</comment>
<comment type="similarity">
    <text evidence="7">Belongs to the methyl-accepting chemotaxis (MCP) protein family.</text>
</comment>
<dbReference type="PROSITE" id="PS50111">
    <property type="entry name" value="CHEMOTAXIS_TRANSDUC_2"/>
    <property type="match status" value="1"/>
</dbReference>
<evidence type="ECO:0000256" key="8">
    <source>
        <dbReference type="PROSITE-ProRule" id="PRU00284"/>
    </source>
</evidence>
<evidence type="ECO:0000256" key="5">
    <source>
        <dbReference type="ARBA" id="ARBA00022989"/>
    </source>
</evidence>
<dbReference type="InterPro" id="IPR051310">
    <property type="entry name" value="MCP_chemotaxis"/>
</dbReference>
<dbReference type="Pfam" id="PF00672">
    <property type="entry name" value="HAMP"/>
    <property type="match status" value="1"/>
</dbReference>
<sequence length="804" mass="85299">MARWTRALMRPGTRLMRQMRMPAKLSLLGLLLLLPLLLLIIHNSSRATDELKLVREELDGTAVIEQIGQLINETQRHRTLLHRQLNGDATAAAALAETRAALKTHTETMAPGPLLGDDWAAAASASLALADGKHAQRRDQAFEEQTAQIERLREIILLVAERSGLLLDPDADTYFLMDLAVERMTPWSEALGQTVGYGSALLARGDASSAERASVLGRTEQLAVKLHDIELRLAALSRAGVEAPAAWTTARDKSSAFARKVRDTFTAESLQGEPAELFSAGDSALASVVELHSAVLKDLNQRLQLREARLLKTLAIELLVSTGGVIALLYLGLAFYLSFMGALRALASCVEAVAQGDMSRKIDIHGRDELASIGGQVEAMSSRLSAMVAEIRSSAVRVGLAGQQVAGSGEALSQRTEAQATSVKQTITTVAHLSEAVATNASAAQELDALTLKLRKEAEAGGAAMDTTVKAMGTLEDSSRRVAEIIGVIDGIAFQTNILALNAAVEAARAGEAGRGFAVVASEVRQLAQRSASAAAEIRQLIGQSTEQVGQSVTRIQQVGQTLATVVAGVRNVSERLRGIAAASAEQSAGLHQVSQSVASLDDITRQNAQMVEESSHASSDLVARATVLSDAVAAIRLRQGSADEARALVDRAVGLVRSMGLAAACNEFHKAEAGFVDRDLYVFIVDREGRYHTHAAKPAMEGKRVHEVPGIDGDRFTREAWAATQGSQWVEYDIVNPETGAVQPKASFVQALDERLLLGCGIYRQADPAASRTGPAKLAATGPSAPRHSGSSGLGGSRALARL</sequence>
<keyword evidence="13" id="KW-1185">Reference proteome</keyword>
<dbReference type="PROSITE" id="PS50885">
    <property type="entry name" value="HAMP"/>
    <property type="match status" value="1"/>
</dbReference>
<evidence type="ECO:0000259" key="11">
    <source>
        <dbReference type="PROSITE" id="PS50885"/>
    </source>
</evidence>
<dbReference type="Proteomes" id="UP001379945">
    <property type="component" value="Unassembled WGS sequence"/>
</dbReference>